<gene>
    <name evidence="1" type="ORF">UFOPK2579_02444</name>
</gene>
<evidence type="ECO:0000313" key="1">
    <source>
        <dbReference type="EMBL" id="CAB4728758.1"/>
    </source>
</evidence>
<dbReference type="EMBL" id="CAEZXR010000363">
    <property type="protein sequence ID" value="CAB4728758.1"/>
    <property type="molecule type" value="Genomic_DNA"/>
</dbReference>
<protein>
    <submittedName>
        <fullName evidence="1">Unannotated protein</fullName>
    </submittedName>
</protein>
<proteinExistence type="predicted"/>
<accession>A0A6J6S261</accession>
<sequence length="95" mass="10323">MPLDSLRAQLDTGPDDSRLARVADAALEVWSDLVPLTRLRAALPAALRLGRLARAESWLRCYPSMTDAELADYRGAAPRWLLGLIDDPPSGPARG</sequence>
<reference evidence="1" key="1">
    <citation type="submission" date="2020-05" db="EMBL/GenBank/DDBJ databases">
        <authorList>
            <person name="Chiriac C."/>
            <person name="Salcher M."/>
            <person name="Ghai R."/>
            <person name="Kavagutti S V."/>
        </authorList>
    </citation>
    <scope>NUCLEOTIDE SEQUENCE</scope>
</reference>
<dbReference type="AlphaFoldDB" id="A0A6J6S261"/>
<organism evidence="1">
    <name type="scientific">freshwater metagenome</name>
    <dbReference type="NCBI Taxonomy" id="449393"/>
    <lineage>
        <taxon>unclassified sequences</taxon>
        <taxon>metagenomes</taxon>
        <taxon>ecological metagenomes</taxon>
    </lineage>
</organism>
<name>A0A6J6S261_9ZZZZ</name>